<feature type="transmembrane region" description="Helical" evidence="1">
    <location>
        <begin position="82"/>
        <end position="103"/>
    </location>
</feature>
<dbReference type="InterPro" id="IPR045781">
    <property type="entry name" value="SxtJ"/>
</dbReference>
<keyword evidence="1" id="KW-1133">Transmembrane helix</keyword>
<evidence type="ECO:0000256" key="1">
    <source>
        <dbReference type="SAM" id="Phobius"/>
    </source>
</evidence>
<protein>
    <recommendedName>
        <fullName evidence="4">SxtJ</fullName>
    </recommendedName>
</protein>
<evidence type="ECO:0000313" key="3">
    <source>
        <dbReference type="Proteomes" id="UP000460290"/>
    </source>
</evidence>
<comment type="caution">
    <text evidence="2">The sequence shown here is derived from an EMBL/GenBank/DDBJ whole genome shotgun (WGS) entry which is preliminary data.</text>
</comment>
<keyword evidence="1" id="KW-0812">Transmembrane</keyword>
<proteinExistence type="predicted"/>
<dbReference type="Proteomes" id="UP000460290">
    <property type="component" value="Unassembled WGS sequence"/>
</dbReference>
<organism evidence="2 3">
    <name type="scientific">Pontixanthobacter aestiaquae</name>
    <dbReference type="NCBI Taxonomy" id="1509367"/>
    <lineage>
        <taxon>Bacteria</taxon>
        <taxon>Pseudomonadati</taxon>
        <taxon>Pseudomonadota</taxon>
        <taxon>Alphaproteobacteria</taxon>
        <taxon>Sphingomonadales</taxon>
        <taxon>Erythrobacteraceae</taxon>
        <taxon>Pontixanthobacter</taxon>
    </lineage>
</organism>
<reference evidence="2 3" key="1">
    <citation type="submission" date="2019-12" db="EMBL/GenBank/DDBJ databases">
        <title>Genomic-based taxomic classification of the family Erythrobacteraceae.</title>
        <authorList>
            <person name="Xu L."/>
        </authorList>
    </citation>
    <scope>NUCLEOTIDE SEQUENCE [LARGE SCALE GENOMIC DNA]</scope>
    <source>
        <strain evidence="2 3">KCTC 42006</strain>
    </source>
</reference>
<dbReference type="AlphaFoldDB" id="A0A844Z414"/>
<accession>A0A844Z414</accession>
<dbReference type="RefSeq" id="WP_160612358.1">
    <property type="nucleotide sequence ID" value="NZ_JAUFQM010000001.1"/>
</dbReference>
<evidence type="ECO:0000313" key="2">
    <source>
        <dbReference type="EMBL" id="MXO82016.1"/>
    </source>
</evidence>
<gene>
    <name evidence="2" type="ORF">GRI35_01340</name>
</gene>
<evidence type="ECO:0008006" key="4">
    <source>
        <dbReference type="Google" id="ProtNLM"/>
    </source>
</evidence>
<dbReference type="OrthoDB" id="7375605at2"/>
<dbReference type="Pfam" id="PF19588">
    <property type="entry name" value="SxtJ"/>
    <property type="match status" value="1"/>
</dbReference>
<feature type="transmembrane region" description="Helical" evidence="1">
    <location>
        <begin position="42"/>
        <end position="62"/>
    </location>
</feature>
<keyword evidence="1" id="KW-0472">Membrane</keyword>
<feature type="transmembrane region" description="Helical" evidence="1">
    <location>
        <begin position="16"/>
        <end position="35"/>
    </location>
</feature>
<sequence>MDDTAYIPVKPGSDRAFAILFALIFLAIALYPWAVSTGGVRLWSLAIAGVLGITGLVIPKIFHYPNRYWIKLGMVVGRAMSPIILGLVFYVVVTPIAFLARLFGSDPLRMKQSVKEGETYWLERLPEENASDTMARQY</sequence>
<dbReference type="EMBL" id="WTYZ01000001">
    <property type="protein sequence ID" value="MXO82016.1"/>
    <property type="molecule type" value="Genomic_DNA"/>
</dbReference>
<keyword evidence="3" id="KW-1185">Reference proteome</keyword>
<name>A0A844Z414_9SPHN</name>